<keyword evidence="1" id="KW-0472">Membrane</keyword>
<dbReference type="EMBL" id="BJYJ01000007">
    <property type="protein sequence ID" value="GEN76004.1"/>
    <property type="molecule type" value="Genomic_DNA"/>
</dbReference>
<keyword evidence="1" id="KW-0812">Transmembrane</keyword>
<dbReference type="RefSeq" id="WP_146940940.1">
    <property type="nucleotide sequence ID" value="NZ_BJYJ01000007.1"/>
</dbReference>
<feature type="transmembrane region" description="Helical" evidence="1">
    <location>
        <begin position="68"/>
        <end position="85"/>
    </location>
</feature>
<keyword evidence="3" id="KW-1185">Reference proteome</keyword>
<evidence type="ECO:0000313" key="3">
    <source>
        <dbReference type="Proteomes" id="UP000321863"/>
    </source>
</evidence>
<dbReference type="Proteomes" id="UP000321863">
    <property type="component" value="Unassembled WGS sequence"/>
</dbReference>
<dbReference type="AlphaFoldDB" id="A0A511YLC8"/>
<protein>
    <submittedName>
        <fullName evidence="2">Uncharacterized protein</fullName>
    </submittedName>
</protein>
<comment type="caution">
    <text evidence="2">The sequence shown here is derived from an EMBL/GenBank/DDBJ whole genome shotgun (WGS) entry which is preliminary data.</text>
</comment>
<organism evidence="2 3">
    <name type="scientific">Chryseobacterium hagamense</name>
    <dbReference type="NCBI Taxonomy" id="395935"/>
    <lineage>
        <taxon>Bacteria</taxon>
        <taxon>Pseudomonadati</taxon>
        <taxon>Bacteroidota</taxon>
        <taxon>Flavobacteriia</taxon>
        <taxon>Flavobacteriales</taxon>
        <taxon>Weeksellaceae</taxon>
        <taxon>Chryseobacterium group</taxon>
        <taxon>Chryseobacterium</taxon>
    </lineage>
</organism>
<proteinExistence type="predicted"/>
<dbReference type="OrthoDB" id="1260524at2"/>
<evidence type="ECO:0000256" key="1">
    <source>
        <dbReference type="SAM" id="Phobius"/>
    </source>
</evidence>
<keyword evidence="1" id="KW-1133">Transmembrane helix</keyword>
<reference evidence="2 3" key="1">
    <citation type="submission" date="2019-07" db="EMBL/GenBank/DDBJ databases">
        <title>Whole genome shotgun sequence of Chryseobacterium hagamense NBRC 105253.</title>
        <authorList>
            <person name="Hosoyama A."/>
            <person name="Uohara A."/>
            <person name="Ohji S."/>
            <person name="Ichikawa N."/>
        </authorList>
    </citation>
    <scope>NUCLEOTIDE SEQUENCE [LARGE SCALE GENOMIC DNA]</scope>
    <source>
        <strain evidence="2 3">NBRC 105253</strain>
    </source>
</reference>
<accession>A0A511YLC8</accession>
<feature type="transmembrane region" description="Helical" evidence="1">
    <location>
        <begin position="105"/>
        <end position="126"/>
    </location>
</feature>
<evidence type="ECO:0000313" key="2">
    <source>
        <dbReference type="EMBL" id="GEN76004.1"/>
    </source>
</evidence>
<name>A0A511YLC8_9FLAO</name>
<feature type="transmembrane region" description="Helical" evidence="1">
    <location>
        <begin position="35"/>
        <end position="61"/>
    </location>
</feature>
<gene>
    <name evidence="2" type="ORF">CHA01nite_17440</name>
</gene>
<sequence>MKNIFLSLMVFVVMSLLHAQFADWEVGFLKLPGGSYGMFSGFMLIFCSVVTGIGVLTVAIFRRNYYSILRMAVLFEVIHLLFLAISGNNPFLYFYKATHENLLMVMVYGNAIAVFLIMYLLDVLYLKINSLNRKK</sequence>